<dbReference type="Proteomes" id="UP000831701">
    <property type="component" value="Chromosome 13"/>
</dbReference>
<dbReference type="EMBL" id="CM041543">
    <property type="protein sequence ID" value="KAI3364461.1"/>
    <property type="molecule type" value="Genomic_DNA"/>
</dbReference>
<proteinExistence type="predicted"/>
<protein>
    <submittedName>
        <fullName evidence="1">Uncharacterized protein</fullName>
    </submittedName>
</protein>
<reference evidence="1" key="1">
    <citation type="submission" date="2022-04" db="EMBL/GenBank/DDBJ databases">
        <title>Jade perch genome.</title>
        <authorList>
            <person name="Chao B."/>
        </authorList>
    </citation>
    <scope>NUCLEOTIDE SEQUENCE</scope>
    <source>
        <strain evidence="1">CB-2022</strain>
    </source>
</reference>
<accession>A0ACB8W9R1</accession>
<evidence type="ECO:0000313" key="2">
    <source>
        <dbReference type="Proteomes" id="UP000831701"/>
    </source>
</evidence>
<gene>
    <name evidence="1" type="ORF">L3Q82_011250</name>
</gene>
<evidence type="ECO:0000313" key="1">
    <source>
        <dbReference type="EMBL" id="KAI3364461.1"/>
    </source>
</evidence>
<keyword evidence="2" id="KW-1185">Reference proteome</keyword>
<name>A0ACB8W9R1_9TELE</name>
<sequence>MASILDEYEDSQNTRQSAQQHGRLGSANIGITHSGFVNVRLEEEKPIFNKQRIDFTPPERINHLAVCNNQLIDLAKPDQPNQTELGRKDETKVHKLFLDPTGSHLLISLSTSECLYLNRNTQKVRSLSRWRGHLIESVGWNKLLGNETNTGPIMVGTSQGVIFEAEISATEGSLFNTNPDQYFRQVHSLEEDGKPAPVCCLEVERGLENKYFIIATTRKRLFQFVGKVAEGSEQQGFSSIFSQNQDLLPSFQEFPANMGYSEITFYTSKLRTSPKAFAWMMGNGVLYGQLDYVRPDSLLSDVQVWEYTPDIDLTVNKPISIVLTQFHFLLLLHDRVKAICTLNGQVVYEDVFPDKFGTLKKMIKDPVGGLVWIYTERAVFRYHVQREARDVWQMYMSMNKFDLAKEYCRDRPECMDMVLAKEAEHCFQNKRYLESAKCYALTQNYFEEIALKFIEAKQEEALKEFLLKKLNNLKPSERTQITLLVTWLAELYLNRLGQLESDGNSVIFQETRDEFRQFLSNSKHKECLFNNRTTIYDLLASHGNVDDMVYFSVVMQDYERVISHYCQHDDYSAALDVLSKHCDQKLFYKFSPVLMQHIPKKVVDAWIQMGKRLDPKKLIPALMNYSQMGSTQQISETIRYMEFCVYELTVTEEAIHNYLLSLYAKYKPDSLLWYLEQAGTHASEIHYDLKYALRLCAEHGYLRACVLVYRIMELYEEAVDLAFTSKWYLAKSCADLPEDDEELRKKLWLKIARHVVQEEKDVKKAMNCLSSCNLLKIEDILPFFPDFVTIDHFKEAICSSLEEYNQHIEELKQEMEEATESAKRIREDIQEMRNKYGVVDSQEKCAACDFPLLNRPFYLFLCGHMFHYDCLFQEVIPHLTAYKHSRLEELQKKLAATTQSSKSRHRPMPKDEGDTSSLGKGNKVAASPPLLPTQSSQTRSAPHTAILESENRESAAARRETRKVRGGHRGPSKSCCPAGQRCVCGMASGQGGRLEVGTSGSSGLAKPLYLQRLERSLRLDSFLRQTAAIFNGDITSDDSDDSDGALGTRLSLDPSTQHSGLAVKSEPCEQGDGLAEGKPLNGVLLQGKDQKADKASFYNFSKLKKNRKWLKSILLSDDTTDSDTDSDDSDFSLSREELHDMLRLHRFTRQHQSKFHSDRELHQYQYYSTGLLSTHDPFYEQQRHLLGPKKKKIKDEKKLKAKLKKVKKKKKRGEGEFMDEGRPYVSKIFAKFSHDAPLPVVKKKHLTIEQLNARRRKVWLTIAKKEIPKSFKQKTSAKNLVLTNAKKLAHQCMREVRRAAIQAQKNCKETLPRARRLTKEMMLYWKKYDKVEKEHRKRAEKEALEQRKLDEEMREAKRQQRKLNFLITQTELYAHFMSGKASVGGSEGDTAQEEILRKLEDTAAQRQIDIGGGVMVNMGQEDYDSEHYKSQALRNAKEAYQIHQDRTRMFDEEAKDSRSASLHAACGPSSGSGSGFGESYSLSNPSINAGEDIPQPTIFNGKLKGYQLKGMNWLANLYEQGINGILADEMGLGKTVQSIALLAHLAERDNIWGPFLIISPASTLNNWHQEFSRFVPKFKVLPYWGNPHDRKVIRKFWSQKTLYTQNAPFHVVITSYQLVVQDVKYFQRVKWQYMVLDEAQALKSSTSVRWKILLQFQCRNRLLLTGTPIQNTMAELWALLHFIMPTLFDSHDEFNEWFSKDIESHAENKSAIDENQLSRLHMILKPFMLRRIKKDVENELSDKIEILTYCQLTSRQRLLYQALRNKISIEDLLQSSMGTAQQAHSTTSSLMNLVMQFRKVCNHPDLFERQETRSPFHMSLKPYIMSKFLYRQGLIHAHNQAKNKLLQVLLSPFSPNHIQQSLFHRKGDDRGSCFSFLRFIDVSPAEMSNLMLRGTLVRWLALFLSLKAAYRLHYQRLFGLEEEGQEETRDQEGEEGGRLQPGSTCLSRRDLILWLNRPTSFPNTHTSPVLQDLVFTAFRPGVIGHTDVTIHSRSSATSTLRLCQPTLPPKFLLAATPRVTAVPMERYCDDRSAEYEWRVTRGGGGTVFKQCFLYGSPELAADWRVRANAFHPQCPGGVMALYPRHGWSFIRIPDKESLITESGKLHTLDILLSRLKAQGHRVLIYSQMTRMIDLLEEYMVYRKHTYMRLDGSSKISERRDMVADFQSRTDIFVFLLSTRAGGLGINLTAADTVIFYDSDWNPTVDQQAMDRAHRLGQTKQVTVYRLICQGTIEERILQRAKEKSEIQRVVISGGNFKPDTLKPKEVVSLLLEDDELENKLRQRQEEKRQQEESSKVKERKRKREKYAEKKKNEDSENKRKKEVNLVISHAPSADNSNLSADGDDSFISVEMDSAMPSPFSEISLSSELQPGSLPPDADADESSSDMLVIVDDPVSSAPQSRATNSPSSVSGSVSDNMNGVSASDTISPGRGRSGRSRGRPKGSGGGAKSGGKGRGRKSTAGSAAAMAGAMAGAAAASAAAYAAYGYSVSKAGLSASSPLQTSLGRSGTSPAFNASRSSSPQAKVGGASTPSPHKQLAHGGHHHGSHGAVRKGKGPGGPGAR</sequence>
<organism evidence="1 2">
    <name type="scientific">Scortum barcoo</name>
    <name type="common">barcoo grunter</name>
    <dbReference type="NCBI Taxonomy" id="214431"/>
    <lineage>
        <taxon>Eukaryota</taxon>
        <taxon>Metazoa</taxon>
        <taxon>Chordata</taxon>
        <taxon>Craniata</taxon>
        <taxon>Vertebrata</taxon>
        <taxon>Euteleostomi</taxon>
        <taxon>Actinopterygii</taxon>
        <taxon>Neopterygii</taxon>
        <taxon>Teleostei</taxon>
        <taxon>Neoteleostei</taxon>
        <taxon>Acanthomorphata</taxon>
        <taxon>Eupercaria</taxon>
        <taxon>Centrarchiformes</taxon>
        <taxon>Terapontoidei</taxon>
        <taxon>Terapontidae</taxon>
        <taxon>Scortum</taxon>
    </lineage>
</organism>
<comment type="caution">
    <text evidence="1">The sequence shown here is derived from an EMBL/GenBank/DDBJ whole genome shotgun (WGS) entry which is preliminary data.</text>
</comment>